<dbReference type="PANTHER" id="PTHR20913">
    <property type="entry name" value="TBC1 DOMAIN FAMILY MEMBER 20/GTPASE"/>
    <property type="match status" value="1"/>
</dbReference>
<organism evidence="3 4">
    <name type="scientific">Cyphellophora europaea (strain CBS 101466)</name>
    <name type="common">Phialophora europaea</name>
    <dbReference type="NCBI Taxonomy" id="1220924"/>
    <lineage>
        <taxon>Eukaryota</taxon>
        <taxon>Fungi</taxon>
        <taxon>Dikarya</taxon>
        <taxon>Ascomycota</taxon>
        <taxon>Pezizomycotina</taxon>
        <taxon>Eurotiomycetes</taxon>
        <taxon>Chaetothyriomycetidae</taxon>
        <taxon>Chaetothyriales</taxon>
        <taxon>Cyphellophoraceae</taxon>
        <taxon>Cyphellophora</taxon>
    </lineage>
</organism>
<dbReference type="EMBL" id="KB822725">
    <property type="protein sequence ID" value="ETN36576.1"/>
    <property type="molecule type" value="Genomic_DNA"/>
</dbReference>
<proteinExistence type="predicted"/>
<dbReference type="OrthoDB" id="206700at2759"/>
<evidence type="ECO:0000313" key="4">
    <source>
        <dbReference type="Proteomes" id="UP000030752"/>
    </source>
</evidence>
<dbReference type="Gene3D" id="1.10.8.1310">
    <property type="match status" value="1"/>
</dbReference>
<dbReference type="SUPFAM" id="SSF47923">
    <property type="entry name" value="Ypt/Rab-GAP domain of gyp1p"/>
    <property type="match status" value="2"/>
</dbReference>
<dbReference type="STRING" id="1220924.W2RJC6"/>
<dbReference type="Proteomes" id="UP000030752">
    <property type="component" value="Unassembled WGS sequence"/>
</dbReference>
<dbReference type="PROSITE" id="PS50086">
    <property type="entry name" value="TBC_RABGAP"/>
    <property type="match status" value="1"/>
</dbReference>
<dbReference type="HOGENOM" id="CLU_039465_0_1_1"/>
<dbReference type="PANTHER" id="PTHR20913:SF7">
    <property type="entry name" value="RE60063P"/>
    <property type="match status" value="1"/>
</dbReference>
<dbReference type="eggNOG" id="KOG2595">
    <property type="taxonomic scope" value="Eukaryota"/>
</dbReference>
<name>W2RJC6_CYPE1</name>
<dbReference type="InterPro" id="IPR035969">
    <property type="entry name" value="Rab-GAP_TBC_sf"/>
</dbReference>
<dbReference type="GeneID" id="19976193"/>
<dbReference type="InterPro" id="IPR000195">
    <property type="entry name" value="Rab-GAP-TBC_dom"/>
</dbReference>
<dbReference type="GO" id="GO:0006888">
    <property type="term" value="P:endoplasmic reticulum to Golgi vesicle-mediated transport"/>
    <property type="evidence" value="ECO:0007669"/>
    <property type="project" value="TreeGrafter"/>
</dbReference>
<dbReference type="FunFam" id="1.10.472.80:FF:000060">
    <property type="entry name" value="TBC domain protein, putative"/>
    <property type="match status" value="1"/>
</dbReference>
<dbReference type="RefSeq" id="XP_008721394.1">
    <property type="nucleotide sequence ID" value="XM_008723172.1"/>
</dbReference>
<keyword evidence="4" id="KW-1185">Reference proteome</keyword>
<dbReference type="Pfam" id="PF00566">
    <property type="entry name" value="RabGAP-TBC"/>
    <property type="match status" value="1"/>
</dbReference>
<keyword evidence="1" id="KW-0343">GTPase activation</keyword>
<dbReference type="AlphaFoldDB" id="W2RJC6"/>
<evidence type="ECO:0000259" key="2">
    <source>
        <dbReference type="PROSITE" id="PS50086"/>
    </source>
</evidence>
<dbReference type="InParanoid" id="W2RJC6"/>
<protein>
    <recommendedName>
        <fullName evidence="2">Rab-GAP TBC domain-containing protein</fullName>
    </recommendedName>
</protein>
<sequence>MANNDERGGGAGVAFLEQQSMSDSSTRSSKAVQIQNACEQKDFQLLVQLADSPGGLLEDHFRRLAWPILLACPTASNDDDSSWRQLPRHKDEEQVQRDVDRAFVHYPNSMSKHLLQPPALGKWQNQANSTSDESEKTTQARKRALFDLIGFHDIAQVVMLVLGPDDAYLSIEAISLLRIRDYMLPSLAPALKHLRLLPAILQSADRELAGHVSLPHVHYALPAALTLYAHDIEQYSDIARLFDFILAHEPVMSIYLFAAIIMSRRETLLEIPAEDHDMLFFTLQKLPQPVDLEPLIADALRVFAEHPPDRLPSRVWRGISSSSALKTARSAERCCTLTEAEKHFQKQAEEVKWEEARQRAMQTAFRYRRPIATTAATVAIGAISIWLRRSGQDRYVLSIIFSLLGVGQQGHG</sequence>
<reference evidence="3 4" key="1">
    <citation type="submission" date="2013-03" db="EMBL/GenBank/DDBJ databases">
        <title>The Genome Sequence of Phialophora europaea CBS 101466.</title>
        <authorList>
            <consortium name="The Broad Institute Genomics Platform"/>
            <person name="Cuomo C."/>
            <person name="de Hoog S."/>
            <person name="Gorbushina A."/>
            <person name="Walker B."/>
            <person name="Young S.K."/>
            <person name="Zeng Q."/>
            <person name="Gargeya S."/>
            <person name="Fitzgerald M."/>
            <person name="Haas B."/>
            <person name="Abouelleil A."/>
            <person name="Allen A.W."/>
            <person name="Alvarado L."/>
            <person name="Arachchi H.M."/>
            <person name="Berlin A.M."/>
            <person name="Chapman S.B."/>
            <person name="Gainer-Dewar J."/>
            <person name="Goldberg J."/>
            <person name="Griggs A."/>
            <person name="Gujja S."/>
            <person name="Hansen M."/>
            <person name="Howarth C."/>
            <person name="Imamovic A."/>
            <person name="Ireland A."/>
            <person name="Larimer J."/>
            <person name="McCowan C."/>
            <person name="Murphy C."/>
            <person name="Pearson M."/>
            <person name="Poon T.W."/>
            <person name="Priest M."/>
            <person name="Roberts A."/>
            <person name="Saif S."/>
            <person name="Shea T."/>
            <person name="Sisk P."/>
            <person name="Sykes S."/>
            <person name="Wortman J."/>
            <person name="Nusbaum C."/>
            <person name="Birren B."/>
        </authorList>
    </citation>
    <scope>NUCLEOTIDE SEQUENCE [LARGE SCALE GENOMIC DNA]</scope>
    <source>
        <strain evidence="3 4">CBS 101466</strain>
    </source>
</reference>
<evidence type="ECO:0000256" key="1">
    <source>
        <dbReference type="ARBA" id="ARBA00022468"/>
    </source>
</evidence>
<dbReference type="GO" id="GO:0005096">
    <property type="term" value="F:GTPase activator activity"/>
    <property type="evidence" value="ECO:0007669"/>
    <property type="project" value="UniProtKB-KW"/>
</dbReference>
<evidence type="ECO:0000313" key="3">
    <source>
        <dbReference type="EMBL" id="ETN36576.1"/>
    </source>
</evidence>
<dbReference type="Gene3D" id="1.10.472.80">
    <property type="entry name" value="Ypt/Rab-GAP domain of gyp1p, domain 3"/>
    <property type="match status" value="1"/>
</dbReference>
<dbReference type="VEuPathDB" id="FungiDB:HMPREF1541_08854"/>
<feature type="domain" description="Rab-GAP TBC" evidence="2">
    <location>
        <begin position="56"/>
        <end position="249"/>
    </location>
</feature>
<dbReference type="GO" id="GO:0005789">
    <property type="term" value="C:endoplasmic reticulum membrane"/>
    <property type="evidence" value="ECO:0007669"/>
    <property type="project" value="TreeGrafter"/>
</dbReference>
<gene>
    <name evidence="3" type="ORF">HMPREF1541_08854</name>
</gene>
<dbReference type="InterPro" id="IPR045913">
    <property type="entry name" value="TBC20/Gyp8-like"/>
</dbReference>
<accession>W2RJC6</accession>